<reference evidence="5" key="1">
    <citation type="submission" date="2019-02" db="EMBL/GenBank/DDBJ databases">
        <authorList>
            <person name="Gruber-Vodicka R. H."/>
            <person name="Seah K. B. B."/>
        </authorList>
    </citation>
    <scope>NUCLEOTIDE SEQUENCE</scope>
    <source>
        <strain evidence="5">BECK_S313</strain>
    </source>
</reference>
<dbReference type="InterPro" id="IPR011047">
    <property type="entry name" value="Quinoprotein_ADH-like_sf"/>
</dbReference>
<dbReference type="InterPro" id="IPR015943">
    <property type="entry name" value="WD40/YVTN_repeat-like_dom_sf"/>
</dbReference>
<keyword evidence="2" id="KW-0677">Repeat</keyword>
<dbReference type="EMBL" id="CAADFK010000265">
    <property type="protein sequence ID" value="VFK21584.1"/>
    <property type="molecule type" value="Genomic_DNA"/>
</dbReference>
<dbReference type="InterPro" id="IPR001680">
    <property type="entry name" value="WD40_rpt"/>
</dbReference>
<protein>
    <submittedName>
        <fullName evidence="5">WD domain-containing protein, G-beta repeat-containing protein</fullName>
    </submittedName>
</protein>
<keyword evidence="4" id="KW-0472">Membrane</keyword>
<keyword evidence="1 3" id="KW-0853">WD repeat</keyword>
<proteinExistence type="predicted"/>
<evidence type="ECO:0000313" key="5">
    <source>
        <dbReference type="EMBL" id="VFK21584.1"/>
    </source>
</evidence>
<evidence type="ECO:0000256" key="4">
    <source>
        <dbReference type="SAM" id="Phobius"/>
    </source>
</evidence>
<organism evidence="5">
    <name type="scientific">Candidatus Kentrum sp. LPFa</name>
    <dbReference type="NCBI Taxonomy" id="2126335"/>
    <lineage>
        <taxon>Bacteria</taxon>
        <taxon>Pseudomonadati</taxon>
        <taxon>Pseudomonadota</taxon>
        <taxon>Gammaproteobacteria</taxon>
        <taxon>Candidatus Kentrum</taxon>
    </lineage>
</organism>
<evidence type="ECO:0000256" key="1">
    <source>
        <dbReference type="ARBA" id="ARBA00022574"/>
    </source>
</evidence>
<name>A0A450WX22_9GAMM</name>
<keyword evidence="4" id="KW-0812">Transmembrane</keyword>
<dbReference type="AlphaFoldDB" id="A0A450WX22"/>
<dbReference type="SMART" id="SM00320">
    <property type="entry name" value="WD40"/>
    <property type="match status" value="2"/>
</dbReference>
<evidence type="ECO:0000256" key="2">
    <source>
        <dbReference type="ARBA" id="ARBA00022737"/>
    </source>
</evidence>
<gene>
    <name evidence="5" type="ORF">BECKLPF1236B_GA0070989_12656</name>
</gene>
<dbReference type="PROSITE" id="PS50294">
    <property type="entry name" value="WD_REPEATS_REGION"/>
    <property type="match status" value="1"/>
</dbReference>
<feature type="repeat" description="WD" evidence="3">
    <location>
        <begin position="87"/>
        <end position="118"/>
    </location>
</feature>
<dbReference type="Gene3D" id="2.130.10.10">
    <property type="entry name" value="YVTN repeat-like/Quinoprotein amine dehydrogenase"/>
    <property type="match status" value="1"/>
</dbReference>
<feature type="transmembrane region" description="Helical" evidence="4">
    <location>
        <begin position="6"/>
        <end position="25"/>
    </location>
</feature>
<keyword evidence="4" id="KW-1133">Transmembrane helix</keyword>
<dbReference type="Pfam" id="PF00400">
    <property type="entry name" value="WD40"/>
    <property type="match status" value="2"/>
</dbReference>
<feature type="repeat" description="WD" evidence="3">
    <location>
        <begin position="119"/>
        <end position="151"/>
    </location>
</feature>
<sequence>MFRADYWLSIVASLVVISATVWTFLPEKFDRSGQKMERVTSPTSNSPILTQSNRQSDYASWQALWKIQAYSLTNPVPGKGICDWHCIEFAPDGRSILSGSENNILKLWNVASGEAIQIFYRHWDRISSVAFAPDGHSMVSGSENYTLKLWDAARRPGSASGRVQLPIHIKPRTKENANANAPSKLKTQCSRISSTIILG</sequence>
<dbReference type="InterPro" id="IPR019775">
    <property type="entry name" value="WD40_repeat_CS"/>
</dbReference>
<accession>A0A450WX22</accession>
<dbReference type="PANTHER" id="PTHR22847:SF637">
    <property type="entry name" value="WD REPEAT DOMAIN 5B"/>
    <property type="match status" value="1"/>
</dbReference>
<evidence type="ECO:0000256" key="3">
    <source>
        <dbReference type="PROSITE-ProRule" id="PRU00221"/>
    </source>
</evidence>
<dbReference type="PROSITE" id="PS00678">
    <property type="entry name" value="WD_REPEATS_1"/>
    <property type="match status" value="1"/>
</dbReference>
<dbReference type="PANTHER" id="PTHR22847">
    <property type="entry name" value="WD40 REPEAT PROTEIN"/>
    <property type="match status" value="1"/>
</dbReference>
<dbReference type="SUPFAM" id="SSF50998">
    <property type="entry name" value="Quinoprotein alcohol dehydrogenase-like"/>
    <property type="match status" value="1"/>
</dbReference>
<dbReference type="PROSITE" id="PS50082">
    <property type="entry name" value="WD_REPEATS_2"/>
    <property type="match status" value="2"/>
</dbReference>